<evidence type="ECO:0000256" key="7">
    <source>
        <dbReference type="ARBA" id="ARBA00022843"/>
    </source>
</evidence>
<dbReference type="Gene3D" id="3.90.1750.10">
    <property type="entry name" value="Hect, E3 ligase catalytic domains"/>
    <property type="match status" value="1"/>
</dbReference>
<evidence type="ECO:0000256" key="11">
    <source>
        <dbReference type="ARBA" id="ARBA00077269"/>
    </source>
</evidence>
<reference evidence="15" key="1">
    <citation type="submission" date="2020-08" db="EMBL/GenBank/DDBJ databases">
        <title>Genome sequencing and assembly of the red palm weevil Rhynchophorus ferrugineus.</title>
        <authorList>
            <person name="Dias G.B."/>
            <person name="Bergman C.M."/>
            <person name="Manee M."/>
        </authorList>
    </citation>
    <scope>NUCLEOTIDE SEQUENCE</scope>
    <source>
        <strain evidence="15">AA-2017</strain>
        <tissue evidence="15">Whole larva</tissue>
    </source>
</reference>
<dbReference type="CDD" id="cd00078">
    <property type="entry name" value="HECTc"/>
    <property type="match status" value="1"/>
</dbReference>
<dbReference type="SMART" id="SM00119">
    <property type="entry name" value="HECTc"/>
    <property type="match status" value="1"/>
</dbReference>
<dbReference type="PANTHER" id="PTHR45700">
    <property type="entry name" value="UBIQUITIN-PROTEIN LIGASE E3C"/>
    <property type="match status" value="1"/>
</dbReference>
<dbReference type="SUPFAM" id="SSF56204">
    <property type="entry name" value="Hect, E3 ligase catalytic domain"/>
    <property type="match status" value="1"/>
</dbReference>
<keyword evidence="5" id="KW-0808">Transferase</keyword>
<evidence type="ECO:0000313" key="16">
    <source>
        <dbReference type="Proteomes" id="UP000625711"/>
    </source>
</evidence>
<dbReference type="FunFam" id="3.30.2410.10:FF:000011">
    <property type="entry name" value="Putative Ubiquitin-protein ligase E3C"/>
    <property type="match status" value="1"/>
</dbReference>
<evidence type="ECO:0000256" key="4">
    <source>
        <dbReference type="ARBA" id="ARBA00022499"/>
    </source>
</evidence>
<evidence type="ECO:0000256" key="12">
    <source>
        <dbReference type="ARBA" id="ARBA00081642"/>
    </source>
</evidence>
<dbReference type="InterPro" id="IPR035983">
    <property type="entry name" value="Hect_E3_ubiquitin_ligase"/>
</dbReference>
<keyword evidence="16" id="KW-1185">Reference proteome</keyword>
<proteinExistence type="inferred from homology"/>
<comment type="catalytic activity">
    <reaction evidence="1">
        <text>S-ubiquitinyl-[E2 ubiquitin-conjugating enzyme]-L-cysteine + [acceptor protein]-L-lysine = [E2 ubiquitin-conjugating enzyme]-L-cysteine + N(6)-ubiquitinyl-[acceptor protein]-L-lysine.</text>
        <dbReference type="EC" id="2.3.2.26"/>
    </reaction>
</comment>
<dbReference type="PROSITE" id="PS50237">
    <property type="entry name" value="HECT"/>
    <property type="match status" value="1"/>
</dbReference>
<keyword evidence="4" id="KW-1017">Isopeptide bond</keyword>
<dbReference type="GO" id="GO:0006511">
    <property type="term" value="P:ubiquitin-dependent protein catabolic process"/>
    <property type="evidence" value="ECO:0007669"/>
    <property type="project" value="TreeGrafter"/>
</dbReference>
<evidence type="ECO:0000256" key="10">
    <source>
        <dbReference type="ARBA" id="ARBA00067506"/>
    </source>
</evidence>
<protein>
    <recommendedName>
        <fullName evidence="10">Ubiquitin-protein ligase E3C</fullName>
        <ecNumber evidence="3">2.3.2.26</ecNumber>
    </recommendedName>
    <alternativeName>
        <fullName evidence="11">HECT-type ubiquitin transferase E3C</fullName>
    </alternativeName>
    <alternativeName>
        <fullName evidence="12">RTA-associated ubiquitin ligase</fullName>
    </alternativeName>
</protein>
<evidence type="ECO:0000256" key="2">
    <source>
        <dbReference type="ARBA" id="ARBA00004906"/>
    </source>
</evidence>
<dbReference type="Gene3D" id="3.30.2410.10">
    <property type="entry name" value="Hect, E3 ligase catalytic domain"/>
    <property type="match status" value="1"/>
</dbReference>
<dbReference type="GO" id="GO:0009966">
    <property type="term" value="P:regulation of signal transduction"/>
    <property type="evidence" value="ECO:0007669"/>
    <property type="project" value="UniProtKB-ARBA"/>
</dbReference>
<comment type="subunit">
    <text evidence="9">Interacts with 26S proteasomes. Interacts (via the HECT domain) with UBE2D1 and, less efficiently, with UBE2L3.</text>
</comment>
<name>A0A834HZF5_RHYFE</name>
<evidence type="ECO:0000259" key="14">
    <source>
        <dbReference type="PROSITE" id="PS50237"/>
    </source>
</evidence>
<dbReference type="FunFam" id="3.30.2160.10:FF:000002">
    <property type="entry name" value="Putative Ubiquitin-protein ligase E3C"/>
    <property type="match status" value="1"/>
</dbReference>
<evidence type="ECO:0000256" key="1">
    <source>
        <dbReference type="ARBA" id="ARBA00000885"/>
    </source>
</evidence>
<dbReference type="Proteomes" id="UP000625711">
    <property type="component" value="Unassembled WGS sequence"/>
</dbReference>
<dbReference type="PROSITE" id="PS50096">
    <property type="entry name" value="IQ"/>
    <property type="match status" value="1"/>
</dbReference>
<evidence type="ECO:0000313" key="15">
    <source>
        <dbReference type="EMBL" id="KAF7271490.1"/>
    </source>
</evidence>
<evidence type="ECO:0000256" key="6">
    <source>
        <dbReference type="ARBA" id="ARBA00022786"/>
    </source>
</evidence>
<comment type="similarity">
    <text evidence="8">Belongs to the UBE3C family.</text>
</comment>
<organism evidence="15 16">
    <name type="scientific">Rhynchophorus ferrugineus</name>
    <name type="common">Red palm weevil</name>
    <name type="synonym">Curculio ferrugineus</name>
    <dbReference type="NCBI Taxonomy" id="354439"/>
    <lineage>
        <taxon>Eukaryota</taxon>
        <taxon>Metazoa</taxon>
        <taxon>Ecdysozoa</taxon>
        <taxon>Arthropoda</taxon>
        <taxon>Hexapoda</taxon>
        <taxon>Insecta</taxon>
        <taxon>Pterygota</taxon>
        <taxon>Neoptera</taxon>
        <taxon>Endopterygota</taxon>
        <taxon>Coleoptera</taxon>
        <taxon>Polyphaga</taxon>
        <taxon>Cucujiformia</taxon>
        <taxon>Curculionidae</taxon>
        <taxon>Dryophthorinae</taxon>
        <taxon>Rhynchophorus</taxon>
    </lineage>
</organism>
<evidence type="ECO:0000256" key="13">
    <source>
        <dbReference type="PROSITE-ProRule" id="PRU00104"/>
    </source>
</evidence>
<evidence type="ECO:0000256" key="8">
    <source>
        <dbReference type="ARBA" id="ARBA00061050"/>
    </source>
</evidence>
<comment type="pathway">
    <text evidence="2">Protein modification; protein ubiquitination.</text>
</comment>
<dbReference type="InterPro" id="IPR000569">
    <property type="entry name" value="HECT_dom"/>
</dbReference>
<evidence type="ECO:0000256" key="3">
    <source>
        <dbReference type="ARBA" id="ARBA00012485"/>
    </source>
</evidence>
<dbReference type="AlphaFoldDB" id="A0A834HZF5"/>
<gene>
    <name evidence="15" type="ORF">GWI33_015655</name>
</gene>
<dbReference type="EMBL" id="JAACXV010013955">
    <property type="protein sequence ID" value="KAF7271490.1"/>
    <property type="molecule type" value="Genomic_DNA"/>
</dbReference>
<comment type="caution">
    <text evidence="15">The sequence shown here is derived from an EMBL/GenBank/DDBJ whole genome shotgun (WGS) entry which is preliminary data.</text>
</comment>
<dbReference type="Gene3D" id="3.30.2160.10">
    <property type="entry name" value="Hect, E3 ligase catalytic domain"/>
    <property type="match status" value="1"/>
</dbReference>
<feature type="domain" description="HECT" evidence="14">
    <location>
        <begin position="632"/>
        <end position="967"/>
    </location>
</feature>
<evidence type="ECO:0000256" key="5">
    <source>
        <dbReference type="ARBA" id="ARBA00022679"/>
    </source>
</evidence>
<dbReference type="FunFam" id="3.90.1750.10:FF:000014">
    <property type="entry name" value="Putative Ubiquitin-protein ligase E3C"/>
    <property type="match status" value="1"/>
</dbReference>
<accession>A0A834HZF5</accession>
<dbReference type="InterPro" id="IPR044611">
    <property type="entry name" value="E3A/B/C-like"/>
</dbReference>
<evidence type="ECO:0000256" key="9">
    <source>
        <dbReference type="ARBA" id="ARBA00063372"/>
    </source>
</evidence>
<dbReference type="EC" id="2.3.2.26" evidence="3"/>
<dbReference type="OrthoDB" id="8068875at2759"/>
<feature type="active site" description="Glycyl thioester intermediate" evidence="13">
    <location>
        <position position="935"/>
    </location>
</feature>
<keyword evidence="6 13" id="KW-0833">Ubl conjugation pathway</keyword>
<dbReference type="GO" id="GO:0061630">
    <property type="term" value="F:ubiquitin protein ligase activity"/>
    <property type="evidence" value="ECO:0007669"/>
    <property type="project" value="UniProtKB-EC"/>
</dbReference>
<keyword evidence="7" id="KW-0832">Ubl conjugation</keyword>
<sequence>MAFKMTYTFEGNTKSRPEQNLAGASVKLTRDVLIQKTQEERRKRQEQRLKLQSAQLLQSHIRSYLIRKQVKYQQRNEYIHHLGTLSIYDKLKKLLFFYNPKIDAEKLYGLAQDVLRLENDITANIADHNNFCWTLKRFLVLCMKHFSNKNMLDLMLKCIMVFADDAQITFYLIRKGYYTYLRTLLDNGPLELIQDIIILIHRPYKYLNELGPSQDTLLMEFSNNFLKPTITNNIKVYLIPYLKDKLDSVYYDKLVRYLNSIYHIHNGSTIFYCMLALEPADYEPNYDSIQVLAKLSRDMYMLRPPLDLTEDSDYEEEEDCIVISDEEVLLTDYLNMLNNQRKVRKWLHLFDVHADNDSVLSSFVQFCHNLLLVYKDSIRKYLFLYKLGLSSTFLKNLWSTISKKQPNDLQINCPALVSWKDCHTRLSVFCDMFTFYTETLTDKENSDTSETFSQDDLHTMAKLLKSAAIDLIEIAFPMCKQSSVVVSPEISHLYQSCLNCVKMLYTLDMRKQFCPPGFWIAKKVPISLSDITKKNYLSKISVPFGGMVSHFEDDNHLPPLSTIEQRSLAILQELPFLVPFNTRVLLLRELCRYSLGDNEYQRMHHDLMNDNTVVIRRNYLYEDSFEKISTKSESDLRHRVKIQFINNIGLEEAGIDGGGIFKEFINEVLKTAFDPNRGFFLMTADNALYPNPNVHLIVENFPEHYHFIGRLVGKAIFENILVDLPLAEFFLAKLLVDRASACYLKSLDPVLYRNLLYLRDYNGDVSDLGLDFTTVNNDLGETRVMELKPNGRNIPVTNENRLEYIQRLADLKLNGQTKRQCLAFREGLNSVVPLLWLKLFNHKELQVIIGGDTQEIDLRDLKSHTVYSGDFTAEHPTVTMFWKILYGFTDIQKRQLLKFVTSCSRPPLLGFKELNPAFCIQSSGTENRMPTASTCLNLLKIPIIKDEEVLRSKLLAAIEQQAGFELS</sequence>
<dbReference type="Pfam" id="PF00632">
    <property type="entry name" value="HECT"/>
    <property type="match status" value="1"/>
</dbReference>
<dbReference type="GO" id="GO:0000209">
    <property type="term" value="P:protein polyubiquitination"/>
    <property type="evidence" value="ECO:0007669"/>
    <property type="project" value="InterPro"/>
</dbReference>
<dbReference type="PANTHER" id="PTHR45700:SF2">
    <property type="entry name" value="UBIQUITIN-PROTEIN LIGASE E3C"/>
    <property type="match status" value="1"/>
</dbReference>